<comment type="caution">
    <text evidence="2">The sequence shown here is derived from an EMBL/GenBank/DDBJ whole genome shotgun (WGS) entry which is preliminary data.</text>
</comment>
<sequence length="327" mass="36960">MSSITPNTNDQEIDLGQVSKKIGQAYEGFLSWIFRGFLFVKRNLVILIVLFIIGAGLGYYLDKNTKVYDHEVIVNANFSSVDYAYSKVNLINSKIGEGDISFLKAIGIKNPKLLREISIEPINDVYQFAEQREHNFELLKLMAEDGDINKVMDGEVTSKNYKQHKIKITTNGIIDRKSVIEPILTYLNSSEYFTDIQKSLTESTKLRYIENEKTIAQIDAILATLGKGGTDVGDKMVYYNNENTQLNDVLITKNKLIQEQAFIKVDLISSSKIIKDNSSSLNVKNKKGVNGKKKVILPLIFIGLFVILGTIRAFYRSKMYKIKSNPS</sequence>
<proteinExistence type="predicted"/>
<feature type="transmembrane region" description="Helical" evidence="1">
    <location>
        <begin position="295"/>
        <end position="315"/>
    </location>
</feature>
<organism evidence="2 3">
    <name type="scientific">Flavobacterium macacae</name>
    <dbReference type="NCBI Taxonomy" id="2488993"/>
    <lineage>
        <taxon>Bacteria</taxon>
        <taxon>Pseudomonadati</taxon>
        <taxon>Bacteroidota</taxon>
        <taxon>Flavobacteriia</taxon>
        <taxon>Flavobacteriales</taxon>
        <taxon>Flavobacteriaceae</taxon>
        <taxon>Flavobacterium</taxon>
    </lineage>
</organism>
<evidence type="ECO:0000313" key="2">
    <source>
        <dbReference type="EMBL" id="RRJ94149.1"/>
    </source>
</evidence>
<dbReference type="Proteomes" id="UP000271937">
    <property type="component" value="Unassembled WGS sequence"/>
</dbReference>
<keyword evidence="1" id="KW-1133">Transmembrane helix</keyword>
<keyword evidence="3" id="KW-1185">Reference proteome</keyword>
<keyword evidence="1" id="KW-0472">Membrane</keyword>
<dbReference type="AlphaFoldDB" id="A0A3P3WJ50"/>
<dbReference type="RefSeq" id="WP_125011291.1">
    <property type="nucleotide sequence ID" value="NZ_RQVR01000001.1"/>
</dbReference>
<evidence type="ECO:0000256" key="1">
    <source>
        <dbReference type="SAM" id="Phobius"/>
    </source>
</evidence>
<accession>A0A3P3WJ50</accession>
<dbReference type="OrthoDB" id="1452530at2"/>
<protein>
    <submittedName>
        <fullName evidence="2">Uncharacterized protein</fullName>
    </submittedName>
</protein>
<gene>
    <name evidence="2" type="ORF">EG849_01375</name>
</gene>
<reference evidence="2 3" key="1">
    <citation type="submission" date="2018-11" db="EMBL/GenBank/DDBJ databases">
        <title>Flavobacterium sp. nov., YIM 102600 draft genome.</title>
        <authorList>
            <person name="Li G."/>
            <person name="Jiang Y."/>
        </authorList>
    </citation>
    <scope>NUCLEOTIDE SEQUENCE [LARGE SCALE GENOMIC DNA]</scope>
    <source>
        <strain evidence="2 3">YIM 102600</strain>
    </source>
</reference>
<name>A0A3P3WJ50_9FLAO</name>
<evidence type="ECO:0000313" key="3">
    <source>
        <dbReference type="Proteomes" id="UP000271937"/>
    </source>
</evidence>
<dbReference type="EMBL" id="RQVR01000001">
    <property type="protein sequence ID" value="RRJ94149.1"/>
    <property type="molecule type" value="Genomic_DNA"/>
</dbReference>
<feature type="transmembrane region" description="Helical" evidence="1">
    <location>
        <begin position="44"/>
        <end position="61"/>
    </location>
</feature>
<keyword evidence="1" id="KW-0812">Transmembrane</keyword>